<accession>A0ABZ2P4L1</accession>
<sequence length="270" mass="30790">MPRRSKGARLHLRPARYRAGKLTHQATWVIRDGTGYYATGCAEREVAAAEQVLKDYIAKKYAPARKEQDLEKIFVADVLSIFIDDRPDLYVENSDAQKYLNRIGRLKEFWGKLMLSEVTRTKCREYQQHRGNKGGARRDLEDLRAAIANHAAEGLHRGIVKITLPKKGPARDRWLTRDEAAHLIWTCWRAREIQTMRRGPNKGQQVETSKRPLRHLARFILIGVYSGTRAGAIASASPTAAIGRSFVDLERGVYYRRAQGKQETNKVSLH</sequence>
<protein>
    <recommendedName>
        <fullName evidence="3">Core-binding (CB) domain-containing protein</fullName>
    </recommendedName>
</protein>
<reference evidence="1" key="1">
    <citation type="journal article" date="2021" name="Int. J. Syst. Evol. Microbiol.">
        <title>Bradyrhizobium septentrionale sp. nov. (sv. septentrionale) and Bradyrhizobium quebecense sp. nov. (sv. septentrionale) associated with legumes native to Canada possess rearranged symbiosis genes and numerous insertion sequences.</title>
        <authorList>
            <person name="Bromfield E.S.P."/>
            <person name="Cloutier S."/>
        </authorList>
    </citation>
    <scope>NUCLEOTIDE SEQUENCE</scope>
    <source>
        <strain evidence="1">5S5</strain>
    </source>
</reference>
<evidence type="ECO:0000313" key="1">
    <source>
        <dbReference type="EMBL" id="WXC82147.1"/>
    </source>
</evidence>
<evidence type="ECO:0008006" key="3">
    <source>
        <dbReference type="Google" id="ProtNLM"/>
    </source>
</evidence>
<dbReference type="InterPro" id="IPR011010">
    <property type="entry name" value="DNA_brk_join_enz"/>
</dbReference>
<evidence type="ECO:0000313" key="2">
    <source>
        <dbReference type="Proteomes" id="UP001432046"/>
    </source>
</evidence>
<dbReference type="RefSeq" id="WP_338834468.1">
    <property type="nucleotide sequence ID" value="NZ_CP147711.1"/>
</dbReference>
<name>A0ABZ2P4L1_9BRAD</name>
<keyword evidence="2" id="KW-1185">Reference proteome</keyword>
<dbReference type="Proteomes" id="UP001432046">
    <property type="component" value="Chromosome"/>
</dbReference>
<reference evidence="1" key="2">
    <citation type="submission" date="2024-03" db="EMBL/GenBank/DDBJ databases">
        <authorList>
            <person name="Bromfield E.S.P."/>
            <person name="Cloutier S."/>
        </authorList>
    </citation>
    <scope>NUCLEOTIDE SEQUENCE</scope>
    <source>
        <strain evidence="1">5S5</strain>
    </source>
</reference>
<dbReference type="EMBL" id="CP147711">
    <property type="protein sequence ID" value="WXC82147.1"/>
    <property type="molecule type" value="Genomic_DNA"/>
</dbReference>
<gene>
    <name evidence="1" type="ORF">WDK88_11440</name>
</gene>
<organism evidence="1 2">
    <name type="scientific">Bradyrhizobium septentrionale</name>
    <dbReference type="NCBI Taxonomy" id="1404411"/>
    <lineage>
        <taxon>Bacteria</taxon>
        <taxon>Pseudomonadati</taxon>
        <taxon>Pseudomonadota</taxon>
        <taxon>Alphaproteobacteria</taxon>
        <taxon>Hyphomicrobiales</taxon>
        <taxon>Nitrobacteraceae</taxon>
        <taxon>Bradyrhizobium</taxon>
    </lineage>
</organism>
<dbReference type="SUPFAM" id="SSF56349">
    <property type="entry name" value="DNA breaking-rejoining enzymes"/>
    <property type="match status" value="1"/>
</dbReference>
<proteinExistence type="predicted"/>